<keyword evidence="2" id="KW-1185">Reference proteome</keyword>
<reference evidence="1 2" key="1">
    <citation type="journal article" date="2023" name="bioRxiv">
        <title>An intranuclear bacterial parasite of deep-sea mussels expresses apoptosis inhibitors acquired from its host.</title>
        <authorList>
            <person name="Gonzalez Porras M.A."/>
            <person name="Assie A."/>
            <person name="Tietjen M."/>
            <person name="Violette M."/>
            <person name="Kleiner M."/>
            <person name="Gruber-Vodicka H."/>
            <person name="Dubilier N."/>
            <person name="Leisch N."/>
        </authorList>
    </citation>
    <scope>NUCLEOTIDE SEQUENCE [LARGE SCALE GENOMIC DNA]</scope>
    <source>
        <strain evidence="1">IAP13</strain>
    </source>
</reference>
<comment type="caution">
    <text evidence="1">The sequence shown here is derived from an EMBL/GenBank/DDBJ whole genome shotgun (WGS) entry which is preliminary data.</text>
</comment>
<name>A0AA90SS55_9GAMM</name>
<proteinExistence type="predicted"/>
<protein>
    <submittedName>
        <fullName evidence="1">Uncharacterized protein</fullName>
    </submittedName>
</protein>
<gene>
    <name evidence="1" type="ORF">QS748_03345</name>
</gene>
<organism evidence="1 2">
    <name type="scientific">Candidatus Endonucleibacter bathymodioli</name>
    <dbReference type="NCBI Taxonomy" id="539814"/>
    <lineage>
        <taxon>Bacteria</taxon>
        <taxon>Pseudomonadati</taxon>
        <taxon>Pseudomonadota</taxon>
        <taxon>Gammaproteobacteria</taxon>
        <taxon>Oceanospirillales</taxon>
        <taxon>Endozoicomonadaceae</taxon>
        <taxon>Candidatus Endonucleibacter</taxon>
    </lineage>
</organism>
<evidence type="ECO:0000313" key="1">
    <source>
        <dbReference type="EMBL" id="MDP0588270.1"/>
    </source>
</evidence>
<accession>A0AA90SS55</accession>
<dbReference type="AlphaFoldDB" id="A0AA90SS55"/>
<sequence length="180" mass="20224">MVIAATMQKSLEQEPQFAITANLAPQLFPSGVFIPQCIEVGLYLIDLQQEQQRLNGQGQLPSTAVVKSVVRHPLASIFTLLPEHALSQMRTAQRHTGSNTAELEPTIVVILHIADIARFDAVLLTRIEVFEQYHLEDYDAQITLPLKCHELTPLKGGQCYSVSYQLGSYPEFHFQRNPKK</sequence>
<dbReference type="Proteomes" id="UP001178148">
    <property type="component" value="Unassembled WGS sequence"/>
</dbReference>
<evidence type="ECO:0000313" key="2">
    <source>
        <dbReference type="Proteomes" id="UP001178148"/>
    </source>
</evidence>
<dbReference type="EMBL" id="JASXSV010000003">
    <property type="protein sequence ID" value="MDP0588270.1"/>
    <property type="molecule type" value="Genomic_DNA"/>
</dbReference>